<dbReference type="GO" id="GO:0022857">
    <property type="term" value="F:transmembrane transporter activity"/>
    <property type="evidence" value="ECO:0007669"/>
    <property type="project" value="TreeGrafter"/>
</dbReference>
<keyword evidence="2" id="KW-1003">Cell membrane</keyword>
<evidence type="ECO:0000313" key="11">
    <source>
        <dbReference type="Proteomes" id="UP000249299"/>
    </source>
</evidence>
<dbReference type="PANTHER" id="PTHR30572:SF4">
    <property type="entry name" value="ABC TRANSPORTER PERMEASE YTRF"/>
    <property type="match status" value="1"/>
</dbReference>
<proteinExistence type="inferred from homology"/>
<dbReference type="RefSeq" id="WP_111435389.1">
    <property type="nucleotide sequence ID" value="NZ_JACIGG010000003.1"/>
</dbReference>
<feature type="transmembrane region" description="Helical" evidence="7">
    <location>
        <begin position="344"/>
        <end position="368"/>
    </location>
</feature>
<dbReference type="Proteomes" id="UP000249299">
    <property type="component" value="Unassembled WGS sequence"/>
</dbReference>
<evidence type="ECO:0000256" key="5">
    <source>
        <dbReference type="ARBA" id="ARBA00023136"/>
    </source>
</evidence>
<feature type="transmembrane region" description="Helical" evidence="7">
    <location>
        <begin position="305"/>
        <end position="332"/>
    </location>
</feature>
<evidence type="ECO:0000259" key="8">
    <source>
        <dbReference type="Pfam" id="PF02687"/>
    </source>
</evidence>
<gene>
    <name evidence="10" type="ORF">CH339_16000</name>
</gene>
<accession>A0A327JIV9</accession>
<dbReference type="OrthoDB" id="9770036at2"/>
<dbReference type="Pfam" id="PF02687">
    <property type="entry name" value="FtsX"/>
    <property type="match status" value="1"/>
</dbReference>
<dbReference type="InterPro" id="IPR003838">
    <property type="entry name" value="ABC3_permease_C"/>
</dbReference>
<name>A0A327JIV9_9HYPH</name>
<evidence type="ECO:0000313" key="10">
    <source>
        <dbReference type="EMBL" id="RAI25941.1"/>
    </source>
</evidence>
<evidence type="ECO:0000256" key="4">
    <source>
        <dbReference type="ARBA" id="ARBA00022989"/>
    </source>
</evidence>
<evidence type="ECO:0008006" key="12">
    <source>
        <dbReference type="Google" id="ProtNLM"/>
    </source>
</evidence>
<evidence type="ECO:0000256" key="3">
    <source>
        <dbReference type="ARBA" id="ARBA00022692"/>
    </source>
</evidence>
<keyword evidence="5 7" id="KW-0472">Membrane</keyword>
<evidence type="ECO:0000256" key="6">
    <source>
        <dbReference type="ARBA" id="ARBA00038076"/>
    </source>
</evidence>
<evidence type="ECO:0000256" key="1">
    <source>
        <dbReference type="ARBA" id="ARBA00004651"/>
    </source>
</evidence>
<keyword evidence="11" id="KW-1185">Reference proteome</keyword>
<dbReference type="InterPro" id="IPR025857">
    <property type="entry name" value="MacB_PCD"/>
</dbReference>
<keyword evidence="4 7" id="KW-1133">Transmembrane helix</keyword>
<protein>
    <recommendedName>
        <fullName evidence="12">ABC transporter permease</fullName>
    </recommendedName>
</protein>
<comment type="subcellular location">
    <subcellularLocation>
        <location evidence="1">Cell membrane</location>
        <topology evidence="1">Multi-pass membrane protein</topology>
    </subcellularLocation>
</comment>
<evidence type="ECO:0000256" key="7">
    <source>
        <dbReference type="SAM" id="Phobius"/>
    </source>
</evidence>
<dbReference type="EMBL" id="NPEV01000038">
    <property type="protein sequence ID" value="RAI25941.1"/>
    <property type="molecule type" value="Genomic_DNA"/>
</dbReference>
<comment type="caution">
    <text evidence="10">The sequence shown here is derived from an EMBL/GenBank/DDBJ whole genome shotgun (WGS) entry which is preliminary data.</text>
</comment>
<sequence>MAVNSKLRSAFLWRMLVKALTVRKGRAAIAVASIMVGAAVVFALTSLYLDISRKMSEELRAYGANFFVGPAASSPDRRFDLAAYRRIVASVPEEKLAGASPFLYGVVRLDLGNAVLAGVDFTGLKAISPYWQPEGGWITVDFDERNCIVGRGLADKMELTVGKTVTVFNRDKTFRTELRVKGIVETGEAADEQMFVNMSLAKKIFGTGGRIDLAMLSVVAEGTEADALAARINTQFPEVEAKPIRKISQSDGRILDKIEGFMALVAAIILVITTLCVNAILSAMVVERTPEIGLQKALGADDRAIVLQFLAETVLICLVGVALGLVVGFALAQVLGQTVFSAWVSLRPLVVPLTVGISLVAAIAAAVIPIRSAIGVVPARVLKGE</sequence>
<evidence type="ECO:0000259" key="9">
    <source>
        <dbReference type="Pfam" id="PF12704"/>
    </source>
</evidence>
<feature type="domain" description="MacB-like periplasmic core" evidence="9">
    <location>
        <begin position="28"/>
        <end position="234"/>
    </location>
</feature>
<keyword evidence="3 7" id="KW-0812">Transmembrane</keyword>
<feature type="transmembrane region" description="Helical" evidence="7">
    <location>
        <begin position="261"/>
        <end position="285"/>
    </location>
</feature>
<dbReference type="PANTHER" id="PTHR30572">
    <property type="entry name" value="MEMBRANE COMPONENT OF TRANSPORTER-RELATED"/>
    <property type="match status" value="1"/>
</dbReference>
<organism evidence="10 11">
    <name type="scientific">Rhodobium orientis</name>
    <dbReference type="NCBI Taxonomy" id="34017"/>
    <lineage>
        <taxon>Bacteria</taxon>
        <taxon>Pseudomonadati</taxon>
        <taxon>Pseudomonadota</taxon>
        <taxon>Alphaproteobacteria</taxon>
        <taxon>Hyphomicrobiales</taxon>
        <taxon>Rhodobiaceae</taxon>
        <taxon>Rhodobium</taxon>
    </lineage>
</organism>
<dbReference type="InterPro" id="IPR050250">
    <property type="entry name" value="Macrolide_Exporter_MacB"/>
</dbReference>
<feature type="transmembrane region" description="Helical" evidence="7">
    <location>
        <begin position="27"/>
        <end position="49"/>
    </location>
</feature>
<comment type="similarity">
    <text evidence="6">Belongs to the ABC-4 integral membrane protein family.</text>
</comment>
<dbReference type="GO" id="GO:0005886">
    <property type="term" value="C:plasma membrane"/>
    <property type="evidence" value="ECO:0007669"/>
    <property type="project" value="UniProtKB-SubCell"/>
</dbReference>
<evidence type="ECO:0000256" key="2">
    <source>
        <dbReference type="ARBA" id="ARBA00022475"/>
    </source>
</evidence>
<feature type="domain" description="ABC3 transporter permease C-terminal" evidence="8">
    <location>
        <begin position="264"/>
        <end position="374"/>
    </location>
</feature>
<reference evidence="10 11" key="1">
    <citation type="submission" date="2017-07" db="EMBL/GenBank/DDBJ databases">
        <title>Draft Genome Sequences of Select Purple Nonsulfur Bacteria.</title>
        <authorList>
            <person name="Lasarre B."/>
            <person name="Mckinlay J.B."/>
        </authorList>
    </citation>
    <scope>NUCLEOTIDE SEQUENCE [LARGE SCALE GENOMIC DNA]</scope>
    <source>
        <strain evidence="10 11">DSM 11290</strain>
    </source>
</reference>
<dbReference type="AlphaFoldDB" id="A0A327JIV9"/>
<dbReference type="Pfam" id="PF12704">
    <property type="entry name" value="MacB_PCD"/>
    <property type="match status" value="1"/>
</dbReference>